<evidence type="ECO:0000256" key="13">
    <source>
        <dbReference type="ARBA" id="ARBA00022801"/>
    </source>
</evidence>
<dbReference type="Gene3D" id="3.40.50.10880">
    <property type="entry name" value="Uncharacterised protein PF01937, DUF89, domain 3"/>
    <property type="match status" value="1"/>
</dbReference>
<dbReference type="GO" id="GO:0005524">
    <property type="term" value="F:ATP binding"/>
    <property type="evidence" value="ECO:0007669"/>
    <property type="project" value="UniProtKB-KW"/>
</dbReference>
<evidence type="ECO:0000256" key="17">
    <source>
        <dbReference type="ARBA" id="ARBA00060870"/>
    </source>
</evidence>
<keyword evidence="10" id="KW-0479">Metal-binding</keyword>
<keyword evidence="8" id="KW-0533">Nickel</keyword>
<keyword evidence="20" id="KW-1185">Reference proteome</keyword>
<dbReference type="Gene3D" id="1.20.1700.10">
    <property type="entry name" value="AF1104-like"/>
    <property type="match status" value="1"/>
</dbReference>
<dbReference type="GO" id="GO:0046872">
    <property type="term" value="F:metal ion binding"/>
    <property type="evidence" value="ECO:0007669"/>
    <property type="project" value="UniProtKB-KW"/>
</dbReference>
<evidence type="ECO:0000256" key="9">
    <source>
        <dbReference type="ARBA" id="ARBA00022679"/>
    </source>
</evidence>
<evidence type="ECO:0000256" key="1">
    <source>
        <dbReference type="ARBA" id="ARBA00001206"/>
    </source>
</evidence>
<dbReference type="GO" id="GO:0016787">
    <property type="term" value="F:hydrolase activity"/>
    <property type="evidence" value="ECO:0007669"/>
    <property type="project" value="UniProtKB-KW"/>
</dbReference>
<evidence type="ECO:0000256" key="7">
    <source>
        <dbReference type="ARBA" id="ARBA00022490"/>
    </source>
</evidence>
<dbReference type="SUPFAM" id="SSF53067">
    <property type="entry name" value="Actin-like ATPase domain"/>
    <property type="match status" value="2"/>
</dbReference>
<dbReference type="InterPro" id="IPR043129">
    <property type="entry name" value="ATPase_NBD"/>
</dbReference>
<dbReference type="SUPFAM" id="SSF111321">
    <property type="entry name" value="AF1104-like"/>
    <property type="match status" value="1"/>
</dbReference>
<dbReference type="OrthoDB" id="498611at2759"/>
<dbReference type="Proteomes" id="UP000245699">
    <property type="component" value="Unassembled WGS sequence"/>
</dbReference>
<dbReference type="Gene3D" id="3.30.420.40">
    <property type="match status" value="1"/>
</dbReference>
<evidence type="ECO:0000256" key="11">
    <source>
        <dbReference type="ARBA" id="ARBA00022741"/>
    </source>
</evidence>
<evidence type="ECO:0000256" key="4">
    <source>
        <dbReference type="ARBA" id="ARBA00004496"/>
    </source>
</evidence>
<dbReference type="PANTHER" id="PTHR12280:SF20">
    <property type="entry name" value="4'-PHOSPHOPANTETHEINE PHOSPHATASE"/>
    <property type="match status" value="1"/>
</dbReference>
<dbReference type="Pfam" id="PF03630">
    <property type="entry name" value="Fumble"/>
    <property type="match status" value="1"/>
</dbReference>
<evidence type="ECO:0000256" key="14">
    <source>
        <dbReference type="ARBA" id="ARBA00022840"/>
    </source>
</evidence>
<dbReference type="InterPro" id="IPR004567">
    <property type="entry name" value="Type_II_PanK"/>
</dbReference>
<gene>
    <name evidence="19" type="ORF">BB559_005334</name>
</gene>
<comment type="pathway">
    <text evidence="5">Cofactor biosynthesis; coenzyme A biosynthesis; CoA from (R)-pantothenate: step 1/5.</text>
</comment>
<dbReference type="GO" id="GO:0005829">
    <property type="term" value="C:cytosol"/>
    <property type="evidence" value="ECO:0007669"/>
    <property type="project" value="TreeGrafter"/>
</dbReference>
<dbReference type="FunFam" id="3.30.420.40:FF:000025">
    <property type="entry name" value="pantothenate kinase 2, mitochondrial"/>
    <property type="match status" value="1"/>
</dbReference>
<keyword evidence="13" id="KW-0378">Hydrolase</keyword>
<organism evidence="19 20">
    <name type="scientific">Furculomyces boomerangus</name>
    <dbReference type="NCBI Taxonomy" id="61424"/>
    <lineage>
        <taxon>Eukaryota</taxon>
        <taxon>Fungi</taxon>
        <taxon>Fungi incertae sedis</taxon>
        <taxon>Zoopagomycota</taxon>
        <taxon>Kickxellomycotina</taxon>
        <taxon>Harpellomycetes</taxon>
        <taxon>Harpellales</taxon>
        <taxon>Harpellaceae</taxon>
        <taxon>Furculomyces</taxon>
    </lineage>
</organism>
<dbReference type="CDD" id="cd24123">
    <property type="entry name" value="ASKHA_NBD_PanK-II_Pank4"/>
    <property type="match status" value="1"/>
</dbReference>
<dbReference type="Gene3D" id="3.30.420.510">
    <property type="match status" value="1"/>
</dbReference>
<reference evidence="19 20" key="1">
    <citation type="journal article" date="2018" name="MBio">
        <title>Comparative Genomics Reveals the Core Gene Toolbox for the Fungus-Insect Symbiosis.</title>
        <authorList>
            <person name="Wang Y."/>
            <person name="Stata M."/>
            <person name="Wang W."/>
            <person name="Stajich J.E."/>
            <person name="White M.M."/>
            <person name="Moncalvo J.M."/>
        </authorList>
    </citation>
    <scope>NUCLEOTIDE SEQUENCE [LARGE SCALE GENOMIC DNA]</scope>
    <source>
        <strain evidence="19 20">AUS-77-4</strain>
    </source>
</reference>
<evidence type="ECO:0000256" key="5">
    <source>
        <dbReference type="ARBA" id="ARBA00005225"/>
    </source>
</evidence>
<dbReference type="GO" id="GO:0005634">
    <property type="term" value="C:nucleus"/>
    <property type="evidence" value="ECO:0007669"/>
    <property type="project" value="TreeGrafter"/>
</dbReference>
<dbReference type="InterPro" id="IPR036075">
    <property type="entry name" value="ARMT-1-like_metal-bd_sf"/>
</dbReference>
<evidence type="ECO:0000256" key="16">
    <source>
        <dbReference type="ARBA" id="ARBA00023211"/>
    </source>
</evidence>
<comment type="cofactor">
    <cofactor evidence="2">
        <name>Mn(2+)</name>
        <dbReference type="ChEBI" id="CHEBI:29035"/>
    </cofactor>
</comment>
<evidence type="ECO:0000256" key="12">
    <source>
        <dbReference type="ARBA" id="ARBA00022777"/>
    </source>
</evidence>
<dbReference type="AlphaFoldDB" id="A0A2T9Y984"/>
<evidence type="ECO:0000256" key="8">
    <source>
        <dbReference type="ARBA" id="ARBA00022596"/>
    </source>
</evidence>
<feature type="domain" description="Damage-control phosphatase ARMT1-like metal-binding" evidence="18">
    <location>
        <begin position="525"/>
        <end position="828"/>
    </location>
</feature>
<evidence type="ECO:0000256" key="10">
    <source>
        <dbReference type="ARBA" id="ARBA00022723"/>
    </source>
</evidence>
<evidence type="ECO:0000313" key="20">
    <source>
        <dbReference type="Proteomes" id="UP000245699"/>
    </source>
</evidence>
<comment type="caution">
    <text evidence="19">The sequence shown here is derived from an EMBL/GenBank/DDBJ whole genome shotgun (WGS) entry which is preliminary data.</text>
</comment>
<evidence type="ECO:0000256" key="3">
    <source>
        <dbReference type="ARBA" id="ARBA00001967"/>
    </source>
</evidence>
<dbReference type="EC" id="2.7.1.33" evidence="6"/>
<keyword evidence="7" id="KW-0963">Cytoplasm</keyword>
<comment type="cofactor">
    <cofactor evidence="3">
        <name>Ni(2+)</name>
        <dbReference type="ChEBI" id="CHEBI:49786"/>
    </cofactor>
</comment>
<evidence type="ECO:0000256" key="6">
    <source>
        <dbReference type="ARBA" id="ARBA00012102"/>
    </source>
</evidence>
<evidence type="ECO:0000256" key="2">
    <source>
        <dbReference type="ARBA" id="ARBA00001936"/>
    </source>
</evidence>
<sequence length="841" mass="94266">MNGHEHQGLNLSGATNETVPNKRFNDIVVPNHNGRVSHIAVDIGGSMAKVVYFTTNEGHRGGRLHFEVFETDSIDKLIDFIESLIKTKESFNLLNYEFNFNSQVNLKEMLNESKIETPGYNINYNSSITESPPPNEVDEHNLFSESPKSNKPIIKATGGGAHLFGKKLEEKLGVDVHTEDEMECLITGLNFFIQEVSDEVFIYRENDLPIFEKISKKDMFPYLLVNIGSGVSIIKVTDENTYERISGTSLGGGTFWGLLHLLTGSQSFDEMLEISKTGDNSKVDMMVGDIYGTHYDKIGLKATAIASTMGGVYRKKLNKKYDNADIARSLLYMVSNSIGQIAYLNAQLYGIKRIYFGGYFIRGHRLTMHTLSYAINFWSKGTMNAMFMRHEGFLGAVGAFIKADPSLLPSKPTHRSRGGSFQENFVLTQGLEEGSISALGILDRVSSKLLPLPQLILNTNSNYKYHQNSLALISNTKYTFLKGNENFGIYDPDTLDLINNSDFRNEFIDVMLLNTQNLVELATSGKLPVKSKEGIKLLNDFKDLYSEKLSTLKKVPTAYGRLTIRTILNLREQCLNEIGLDDLFYNIKMSENDMAISLLPEALKAVDQITDKKELFETLIKKVLIGNMFDWGSNEIQKIIKQSPNQISFESVESKMNFDSKFNNSKEFINVLIEKSSKNEFYKKALIFLDNSGFDTFMGVLPFARQLLSMGTTVVLAANSQPAINDITYKELSSCLVQIAQFDKLIDEKINTKKLLVSYTGSSNPCLDLSRLSENLVSRSENTDIVIIVGMGRTIHTNYFANFSVDSLKIAVFKSAITAKYLGANLYDVLCHYSPGLEKNC</sequence>
<dbReference type="InterPro" id="IPR002791">
    <property type="entry name" value="ARMT1-like_metal-bd"/>
</dbReference>
<keyword evidence="16" id="KW-0464">Manganese</keyword>
<keyword evidence="15" id="KW-0173">Coenzyme A biosynthesis</keyword>
<keyword evidence="12" id="KW-0418">Kinase</keyword>
<evidence type="ECO:0000313" key="19">
    <source>
        <dbReference type="EMBL" id="PVU88877.1"/>
    </source>
</evidence>
<dbReference type="PANTHER" id="PTHR12280">
    <property type="entry name" value="PANTOTHENATE KINASE"/>
    <property type="match status" value="1"/>
</dbReference>
<keyword evidence="11" id="KW-0547">Nucleotide-binding</keyword>
<proteinExistence type="inferred from homology"/>
<keyword evidence="9" id="KW-0808">Transferase</keyword>
<dbReference type="NCBIfam" id="TIGR00555">
    <property type="entry name" value="panK_eukar"/>
    <property type="match status" value="1"/>
</dbReference>
<comment type="subcellular location">
    <subcellularLocation>
        <location evidence="4">Cytoplasm</location>
    </subcellularLocation>
</comment>
<comment type="similarity">
    <text evidence="17">Belongs to the type II pantothenate kinase family.</text>
</comment>
<evidence type="ECO:0000259" key="18">
    <source>
        <dbReference type="Pfam" id="PF01937"/>
    </source>
</evidence>
<comment type="catalytic activity">
    <reaction evidence="1">
        <text>(R)-pantothenate + ATP = (R)-4'-phosphopantothenate + ADP + H(+)</text>
        <dbReference type="Rhea" id="RHEA:16373"/>
        <dbReference type="ChEBI" id="CHEBI:10986"/>
        <dbReference type="ChEBI" id="CHEBI:15378"/>
        <dbReference type="ChEBI" id="CHEBI:29032"/>
        <dbReference type="ChEBI" id="CHEBI:30616"/>
        <dbReference type="ChEBI" id="CHEBI:456216"/>
        <dbReference type="EC" id="2.7.1.33"/>
    </reaction>
</comment>
<dbReference type="GO" id="GO:0015937">
    <property type="term" value="P:coenzyme A biosynthetic process"/>
    <property type="evidence" value="ECO:0007669"/>
    <property type="project" value="UniProtKB-KW"/>
</dbReference>
<dbReference type="Pfam" id="PF01937">
    <property type="entry name" value="ARMT1-like_dom"/>
    <property type="match status" value="1"/>
</dbReference>
<evidence type="ECO:0000256" key="15">
    <source>
        <dbReference type="ARBA" id="ARBA00022993"/>
    </source>
</evidence>
<dbReference type="STRING" id="61424.A0A2T9Y984"/>
<dbReference type="GO" id="GO:0004594">
    <property type="term" value="F:pantothenate kinase activity"/>
    <property type="evidence" value="ECO:0007669"/>
    <property type="project" value="UniProtKB-EC"/>
</dbReference>
<dbReference type="InterPro" id="IPR035073">
    <property type="entry name" value="At2g17340_3_helix_bundle"/>
</dbReference>
<accession>A0A2T9Y984</accession>
<name>A0A2T9Y984_9FUNG</name>
<keyword evidence="14" id="KW-0067">ATP-binding</keyword>
<protein>
    <recommendedName>
        <fullName evidence="6">pantothenate kinase</fullName>
        <ecNumber evidence="6">2.7.1.33</ecNumber>
    </recommendedName>
</protein>
<dbReference type="EMBL" id="MBFT01000590">
    <property type="protein sequence ID" value="PVU88877.1"/>
    <property type="molecule type" value="Genomic_DNA"/>
</dbReference>